<dbReference type="OrthoDB" id="122464at2759"/>
<dbReference type="PANTHER" id="PTHR15967">
    <property type="entry name" value="E2F-ASSOCIATED PHOSPHOPROTEIN"/>
    <property type="match status" value="1"/>
</dbReference>
<protein>
    <submittedName>
        <fullName evidence="2">E2F-associated phosphoprotein</fullName>
    </submittedName>
</protein>
<evidence type="ECO:0000256" key="1">
    <source>
        <dbReference type="SAM" id="MobiDB-lite"/>
    </source>
</evidence>
<name>A0A2V3J071_9FLOR</name>
<keyword evidence="3" id="KW-1185">Reference proteome</keyword>
<proteinExistence type="predicted"/>
<dbReference type="STRING" id="448386.A0A2V3J071"/>
<feature type="compositionally biased region" description="Basic and acidic residues" evidence="1">
    <location>
        <begin position="50"/>
        <end position="62"/>
    </location>
</feature>
<evidence type="ECO:0000313" key="3">
    <source>
        <dbReference type="Proteomes" id="UP000247409"/>
    </source>
</evidence>
<accession>A0A2V3J071</accession>
<dbReference type="EMBL" id="NBIV01000026">
    <property type="protein sequence ID" value="PXF47327.1"/>
    <property type="molecule type" value="Genomic_DNA"/>
</dbReference>
<dbReference type="Proteomes" id="UP000247409">
    <property type="component" value="Unassembled WGS sequence"/>
</dbReference>
<evidence type="ECO:0000313" key="2">
    <source>
        <dbReference type="EMBL" id="PXF47327.1"/>
    </source>
</evidence>
<dbReference type="Pfam" id="PF10238">
    <property type="entry name" value="Eapp_C"/>
    <property type="match status" value="2"/>
</dbReference>
<sequence length="181" mass="20003">MAVIDLRTVSSPIPQGQTSSASTTVRPSPPQSARNSDADVTSCDIANNSEAERDSASEHESLLSEPPSPDPLHDEAADSEDEAWVNRNLRYGIINEHADETVQCPCCFAVLSVRCQSHERYEGQFRALFVLNCETVDSQRLKVYGEQFSEEHFTPVACSTCHTEVAVLDSTGIYHFCNVMY</sequence>
<gene>
    <name evidence="2" type="ORF">BWQ96_02940</name>
</gene>
<reference evidence="2 3" key="1">
    <citation type="journal article" date="2018" name="Mol. Biol. Evol.">
        <title>Analysis of the draft genome of the red seaweed Gracilariopsis chorda provides insights into genome size evolution in Rhodophyta.</title>
        <authorList>
            <person name="Lee J."/>
            <person name="Yang E.C."/>
            <person name="Graf L."/>
            <person name="Yang J.H."/>
            <person name="Qiu H."/>
            <person name="Zel Zion U."/>
            <person name="Chan C.X."/>
            <person name="Stephens T.G."/>
            <person name="Weber A.P.M."/>
            <person name="Boo G.H."/>
            <person name="Boo S.M."/>
            <person name="Kim K.M."/>
            <person name="Shin Y."/>
            <person name="Jung M."/>
            <person name="Lee S.J."/>
            <person name="Yim H.S."/>
            <person name="Lee J.H."/>
            <person name="Bhattacharya D."/>
            <person name="Yoon H.S."/>
        </authorList>
    </citation>
    <scope>NUCLEOTIDE SEQUENCE [LARGE SCALE GENOMIC DNA]</scope>
    <source>
        <strain evidence="2 3">SKKU-2015</strain>
        <tissue evidence="2">Whole body</tissue>
    </source>
</reference>
<comment type="caution">
    <text evidence="2">The sequence shown here is derived from an EMBL/GenBank/DDBJ whole genome shotgun (WGS) entry which is preliminary data.</text>
</comment>
<organism evidence="2 3">
    <name type="scientific">Gracilariopsis chorda</name>
    <dbReference type="NCBI Taxonomy" id="448386"/>
    <lineage>
        <taxon>Eukaryota</taxon>
        <taxon>Rhodophyta</taxon>
        <taxon>Florideophyceae</taxon>
        <taxon>Rhodymeniophycidae</taxon>
        <taxon>Gracilariales</taxon>
        <taxon>Gracilariaceae</taxon>
        <taxon>Gracilariopsis</taxon>
    </lineage>
</organism>
<dbReference type="InterPro" id="IPR019370">
    <property type="entry name" value="E2F-assoc_phosphoprotein"/>
</dbReference>
<feature type="region of interest" description="Disordered" evidence="1">
    <location>
        <begin position="1"/>
        <end position="80"/>
    </location>
</feature>
<dbReference type="PANTHER" id="PTHR15967:SF0">
    <property type="entry name" value="E2F-ASSOCIATED PHOSPHOPROTEIN"/>
    <property type="match status" value="1"/>
</dbReference>
<dbReference type="GO" id="GO:0005634">
    <property type="term" value="C:nucleus"/>
    <property type="evidence" value="ECO:0007669"/>
    <property type="project" value="TreeGrafter"/>
</dbReference>
<feature type="compositionally biased region" description="Polar residues" evidence="1">
    <location>
        <begin position="8"/>
        <end position="49"/>
    </location>
</feature>
<dbReference type="AlphaFoldDB" id="A0A2V3J071"/>